<reference evidence="1 2" key="1">
    <citation type="submission" date="2017-04" db="EMBL/GenBank/DDBJ databases">
        <authorList>
            <person name="Afonso C.L."/>
            <person name="Miller P.J."/>
            <person name="Scott M.A."/>
            <person name="Spackman E."/>
            <person name="Goraichik I."/>
            <person name="Dimitrov K.M."/>
            <person name="Suarez D.L."/>
            <person name="Swayne D.E."/>
        </authorList>
    </citation>
    <scope>NUCLEOTIDE SEQUENCE [LARGE SCALE GENOMIC DNA]</scope>
    <source>
        <strain evidence="2">XA(T)</strain>
        <plasmid evidence="2">Plasmid unnamed1</plasmid>
    </source>
</reference>
<keyword evidence="2" id="KW-1185">Reference proteome</keyword>
<geneLocation type="plasmid" evidence="1">
    <name>unnamed1</name>
</geneLocation>
<keyword evidence="1" id="KW-0614">Plasmid</keyword>
<protein>
    <submittedName>
        <fullName evidence="1">Uncharacterized protein</fullName>
    </submittedName>
</protein>
<evidence type="ECO:0000313" key="2">
    <source>
        <dbReference type="Proteomes" id="UP000192775"/>
    </source>
</evidence>
<organism evidence="1 2">
    <name type="scientific">Cnuibacter physcomitrellae</name>
    <dbReference type="NCBI Taxonomy" id="1619308"/>
    <lineage>
        <taxon>Bacteria</taxon>
        <taxon>Bacillati</taxon>
        <taxon>Actinomycetota</taxon>
        <taxon>Actinomycetes</taxon>
        <taxon>Micrococcales</taxon>
        <taxon>Microbacteriaceae</taxon>
        <taxon>Cnuibacter</taxon>
    </lineage>
</organism>
<dbReference type="AlphaFoldDB" id="A0A1X9LR44"/>
<dbReference type="EMBL" id="CP020716">
    <property type="protein sequence ID" value="ARJ07655.1"/>
    <property type="molecule type" value="Genomic_DNA"/>
</dbReference>
<dbReference type="RefSeq" id="WP_085021790.1">
    <property type="nucleotide sequence ID" value="NZ_BMHD01000003.1"/>
</dbReference>
<dbReference type="InterPro" id="IPR049978">
    <property type="entry name" value="SCO6880-like"/>
</dbReference>
<gene>
    <name evidence="1" type="ORF">B5808_19965</name>
</gene>
<proteinExistence type="predicted"/>
<accession>A0A1X9LR44</accession>
<name>A0A1X9LR44_9MICO</name>
<evidence type="ECO:0000313" key="1">
    <source>
        <dbReference type="EMBL" id="ARJ07655.1"/>
    </source>
</evidence>
<dbReference type="NCBIfam" id="NF042935">
    <property type="entry name" value="SCO6880_fam"/>
    <property type="match status" value="1"/>
</dbReference>
<dbReference type="Proteomes" id="UP000192775">
    <property type="component" value="Plasmid unnamed1"/>
</dbReference>
<dbReference type="KEGG" id="cphy:B5808_19965"/>
<sequence length="497" mass="52832">MTSTPAQPRVYSHVDRIRSAGILGLSFVGTIVLFGGLIASIITLMVSNLWAALAVFAPVTAALWVTSRKDQHGRSLSQKALTRMGFASARRAGRTRYRSGTVGAIASGRNELPGLAAASTMSEFRDSWERPFGLIHHPHPGHVVLGFAVSPEGGALVDNHQIDSWVRGLDEALRSFTVEPDVMACQIIVEAAPGTGAKLHRLVQTSVDPNAHAVPRQALDELLQLLSSGAVVLQAYVTITFTTRTAEGGKRSVLQMGQDLSARVPFFAEILGITGAGQVRPLSAQEWCEVIRVGYDPAAQTAIEAAHHDGQTPDLSWSDVGPVAADAEWSHYRHDSAVSVTWQMTGMPQGMWTATVLAPLLAPHARIARKRVTLLYRPIDVAVQNTVAVADRKTGGFLSSGGAQDAVALENAKRREEAVAQGAGLVNFGMLITATLTDESQIPDAVVAIEGMTGAARVQTRIATGMQDTAFAAALPLGIVLPLHRAIGKATAQRRGR</sequence>